<proteinExistence type="predicted"/>
<keyword evidence="3" id="KW-1185">Reference proteome</keyword>
<feature type="domain" description="AMP-dependent synthetase/ligase" evidence="1">
    <location>
        <begin position="115"/>
        <end position="521"/>
    </location>
</feature>
<dbReference type="EMBL" id="LR877164">
    <property type="protein sequence ID" value="CAD2221198.1"/>
    <property type="molecule type" value="Genomic_DNA"/>
</dbReference>
<dbReference type="GO" id="GO:0004467">
    <property type="term" value="F:long-chain fatty acid-CoA ligase activity"/>
    <property type="evidence" value="ECO:0007669"/>
    <property type="project" value="TreeGrafter"/>
</dbReference>
<dbReference type="InterPro" id="IPR000873">
    <property type="entry name" value="AMP-dep_synth/lig_dom"/>
</dbReference>
<evidence type="ECO:0000313" key="3">
    <source>
        <dbReference type="Proteomes" id="UP000515908"/>
    </source>
</evidence>
<dbReference type="PANTHER" id="PTHR43272:SF105">
    <property type="entry name" value="ACYL COA SYNTHETASE, PUTATIVE-RELATED"/>
    <property type="match status" value="1"/>
</dbReference>
<accession>A0A7G2CMY6</accession>
<dbReference type="GO" id="GO:0016020">
    <property type="term" value="C:membrane"/>
    <property type="evidence" value="ECO:0007669"/>
    <property type="project" value="TreeGrafter"/>
</dbReference>
<reference evidence="2 3" key="1">
    <citation type="submission" date="2020-08" db="EMBL/GenBank/DDBJ databases">
        <authorList>
            <person name="Newling K."/>
            <person name="Davey J."/>
            <person name="Forrester S."/>
        </authorList>
    </citation>
    <scope>NUCLEOTIDE SEQUENCE [LARGE SCALE GENOMIC DNA]</scope>
    <source>
        <strain evidence="3">Crithidia deanei Carvalho (ATCC PRA-265)</strain>
    </source>
</reference>
<dbReference type="GO" id="GO:0005783">
    <property type="term" value="C:endoplasmic reticulum"/>
    <property type="evidence" value="ECO:0007669"/>
    <property type="project" value="TreeGrafter"/>
</dbReference>
<dbReference type="Proteomes" id="UP000515908">
    <property type="component" value="Chromosome 20"/>
</dbReference>
<sequence length="704" mass="78499">MGAAVTSLMHWRHNATLTDDPFIQKLHEYGPFSRPLPGTESNTSTATYRTGHLYQEEEFKKAVQELRDLPILPIAFRDMCLQNREKKQIAYRPVISVQKETPPGMGKAIDVTYLAETRFISLGDLLDTLEAFGRGLVKVGLKDRSTVSIYEETRWEWLVTIYALWTQNLVASTVYANLGEDALLYALNETESKAIVCNGKNVPLLLESIRKGSFPPCVIVYLDNIPSNLDIPAGVTLHAWMDVVELGRSNPDIPVKMPTNKDELALIMYTSGTTGDPKGVMHTHDSLKSGVRIMEHFMKSLLGDERDPNEAYCAYLPLAHILEFGVVNVFLTRGAVVGFGTPRTITTATARPHGDFQEFKPTVLIAVPRVFDTVRRVILSKLPPVGTLKRTVFDQAYKSRLEALKAGKDTPFYNDKVFKVAREALGGRTRIMLSGGGPTSPETQEFVNVVLGFLIVGWGLTESVCIGAIQRLGDITPECTGQVLECEELKLADCGDYAHTDKPEPRGEICLRGPFLFKGYYKQDALTKEALDKDGWFHTGDVGAMTDDGRLRIVGRIKALVKNSLGEYVSLDTLESVYNTHPLVMNNCCCVVVHPYRNYIVLIAVSDPARIVHFAKEANVLDEKEQNLQAEEIAALKKVREAAGKSFADLARKNSRKPFECVRYVALVTDDWTPENGMLTAAMKIKRSFLAKHYETLIEDLFKE</sequence>
<dbReference type="Pfam" id="PF00501">
    <property type="entry name" value="AMP-binding"/>
    <property type="match status" value="1"/>
</dbReference>
<dbReference type="PANTHER" id="PTHR43272">
    <property type="entry name" value="LONG-CHAIN-FATTY-ACID--COA LIGASE"/>
    <property type="match status" value="1"/>
</dbReference>
<name>A0A7G2CMY6_9TRYP</name>
<organism evidence="2 3">
    <name type="scientific">Angomonas deanei</name>
    <dbReference type="NCBI Taxonomy" id="59799"/>
    <lineage>
        <taxon>Eukaryota</taxon>
        <taxon>Discoba</taxon>
        <taxon>Euglenozoa</taxon>
        <taxon>Kinetoplastea</taxon>
        <taxon>Metakinetoplastina</taxon>
        <taxon>Trypanosomatida</taxon>
        <taxon>Trypanosomatidae</taxon>
        <taxon>Strigomonadinae</taxon>
        <taxon>Angomonas</taxon>
    </lineage>
</organism>
<dbReference type="InterPro" id="IPR020845">
    <property type="entry name" value="AMP-binding_CS"/>
</dbReference>
<protein>
    <submittedName>
        <fullName evidence="2">AMP-binding enzyme, putative</fullName>
    </submittedName>
</protein>
<evidence type="ECO:0000259" key="1">
    <source>
        <dbReference type="Pfam" id="PF00501"/>
    </source>
</evidence>
<dbReference type="AlphaFoldDB" id="A0A7G2CMY6"/>
<gene>
    <name evidence="2" type="ORF">ADEAN_000872900</name>
</gene>
<dbReference type="Gene3D" id="3.40.50.12780">
    <property type="entry name" value="N-terminal domain of ligase-like"/>
    <property type="match status" value="1"/>
</dbReference>
<dbReference type="InterPro" id="IPR042099">
    <property type="entry name" value="ANL_N_sf"/>
</dbReference>
<dbReference type="PROSITE" id="PS00455">
    <property type="entry name" value="AMP_BINDING"/>
    <property type="match status" value="1"/>
</dbReference>
<dbReference type="SUPFAM" id="SSF56801">
    <property type="entry name" value="Acetyl-CoA synthetase-like"/>
    <property type="match status" value="1"/>
</dbReference>
<evidence type="ECO:0000313" key="2">
    <source>
        <dbReference type="EMBL" id="CAD2221198.1"/>
    </source>
</evidence>
<dbReference type="VEuPathDB" id="TriTrypDB:ADEAN_000872900"/>